<reference evidence="10 12" key="1">
    <citation type="journal article" date="2016" name="Mol. Biol. Evol.">
        <title>Comparative Genomics of Early-Diverging Mushroom-Forming Fungi Provides Insights into the Origins of Lignocellulose Decay Capabilities.</title>
        <authorList>
            <person name="Nagy L.G."/>
            <person name="Riley R."/>
            <person name="Tritt A."/>
            <person name="Adam C."/>
            <person name="Daum C."/>
            <person name="Floudas D."/>
            <person name="Sun H."/>
            <person name="Yadav J.S."/>
            <person name="Pangilinan J."/>
            <person name="Larsson K.H."/>
            <person name="Matsuura K."/>
            <person name="Barry K."/>
            <person name="Labutti K."/>
            <person name="Kuo R."/>
            <person name="Ohm R.A."/>
            <person name="Bhattacharya S.S."/>
            <person name="Shirouzu T."/>
            <person name="Yoshinaga Y."/>
            <person name="Martin F.M."/>
            <person name="Grigoriev I.V."/>
            <person name="Hibbett D.S."/>
        </authorList>
    </citation>
    <scope>NUCLEOTIDE SEQUENCE [LARGE SCALE GENOMIC DNA]</scope>
    <source>
        <strain evidence="10 12">HHB9708</strain>
    </source>
</reference>
<dbReference type="GO" id="GO:0005840">
    <property type="term" value="C:ribosome"/>
    <property type="evidence" value="ECO:0007669"/>
    <property type="project" value="UniProtKB-KW"/>
</dbReference>
<evidence type="ECO:0000256" key="8">
    <source>
        <dbReference type="SAM" id="MobiDB-lite"/>
    </source>
</evidence>
<comment type="subunit">
    <text evidence="7">Part of the mitochondrial small ribosomal subunit.</text>
</comment>
<dbReference type="InterPro" id="IPR001848">
    <property type="entry name" value="Ribosomal_uS10"/>
</dbReference>
<evidence type="ECO:0000256" key="5">
    <source>
        <dbReference type="ARBA" id="ARBA00042916"/>
    </source>
</evidence>
<evidence type="ECO:0000259" key="9">
    <source>
        <dbReference type="SMART" id="SM01403"/>
    </source>
</evidence>
<dbReference type="SUPFAM" id="SSF54999">
    <property type="entry name" value="Ribosomal protein S10"/>
    <property type="match status" value="1"/>
</dbReference>
<dbReference type="Gene3D" id="3.30.70.600">
    <property type="entry name" value="Ribosomal protein S10 domain"/>
    <property type="match status" value="1"/>
</dbReference>
<dbReference type="SMART" id="SM01403">
    <property type="entry name" value="Ribosomal_S10"/>
    <property type="match status" value="1"/>
</dbReference>
<feature type="region of interest" description="Disordered" evidence="8">
    <location>
        <begin position="208"/>
        <end position="251"/>
    </location>
</feature>
<evidence type="ECO:0000256" key="1">
    <source>
        <dbReference type="ARBA" id="ARBA00007102"/>
    </source>
</evidence>
<keyword evidence="2" id="KW-0689">Ribosomal protein</keyword>
<feature type="domain" description="Small ribosomal subunit protein uS10" evidence="9">
    <location>
        <begin position="65"/>
        <end position="162"/>
    </location>
</feature>
<evidence type="ECO:0000256" key="7">
    <source>
        <dbReference type="ARBA" id="ARBA00065857"/>
    </source>
</evidence>
<dbReference type="HAMAP" id="MF_00508">
    <property type="entry name" value="Ribosomal_uS10"/>
    <property type="match status" value="1"/>
</dbReference>
<evidence type="ECO:0000313" key="12">
    <source>
        <dbReference type="Proteomes" id="UP000076722"/>
    </source>
</evidence>
<dbReference type="InterPro" id="IPR027486">
    <property type="entry name" value="Ribosomal_uS10_dom"/>
</dbReference>
<dbReference type="Pfam" id="PF00338">
    <property type="entry name" value="Ribosomal_S10"/>
    <property type="match status" value="1"/>
</dbReference>
<keyword evidence="12" id="KW-1185">Reference proteome</keyword>
<dbReference type="NCBIfam" id="TIGR01049">
    <property type="entry name" value="rpsJ_bact"/>
    <property type="match status" value="1"/>
</dbReference>
<comment type="function">
    <text evidence="6">Involved in mitochondrial genome encoded proteins translation. Involved in the binding of tRNA to the ribosomes.</text>
</comment>
<sequence>MLNRVARSRILVGKLGRLSRAASQVSPSTSSSIPSTSSEETVILPPRSSLPATFLEIKHGQPAALLHLRSYHPSLLNLFIHFAAHSAEALGIPLSRPVSLPTQRSLWTVPRSPFVHKKSQENFERKTHKRLLKAWDTNPGVIDKWMRYLQRHSLAGVGMRVVKWERVPLGIGRTTLDDVMKGRGGEDGKALKALTPRERMMALSAKIVAEESKTTGKPTTSGARGQAKGGRQKPRSQQKGHGAQIAEQRPLVDFVTQSEPVLSSLVRSATEEQMKPSPKRPEFSVYGQILDQLAGDDIPPTPSASDLPPLLEASADATTKTATQPVDIESLPGRSVGVEDSPVVSEFDDSTSSIPFSDDVTTSSQASLTPMTAASIQEDVRNDSHTSASSVEAPKENENPALSHAAPSDSEAAAFSSTRQTSSSSTEDVAESTKDTSQSDIASAAWELLVRPTSKPRDGGDKKP</sequence>
<dbReference type="EMBL" id="KV419469">
    <property type="protein sequence ID" value="KZS86760.1"/>
    <property type="molecule type" value="Genomic_DNA"/>
</dbReference>
<dbReference type="OrthoDB" id="366214at2759"/>
<dbReference type="InterPro" id="IPR036838">
    <property type="entry name" value="Ribosomal_uS10_dom_sf"/>
</dbReference>
<feature type="compositionally biased region" description="Basic and acidic residues" evidence="8">
    <location>
        <begin position="455"/>
        <end position="464"/>
    </location>
</feature>
<dbReference type="GO" id="GO:0003735">
    <property type="term" value="F:structural constituent of ribosome"/>
    <property type="evidence" value="ECO:0007669"/>
    <property type="project" value="InterPro"/>
</dbReference>
<evidence type="ECO:0000256" key="6">
    <source>
        <dbReference type="ARBA" id="ARBA00057689"/>
    </source>
</evidence>
<accession>A0A164MJ60</accession>
<protein>
    <recommendedName>
        <fullName evidence="4">Small ribosomal subunit protein uS10m</fullName>
    </recommendedName>
    <alternativeName>
        <fullName evidence="5">37S ribosomal protein S10, mitochondrial</fullName>
    </alternativeName>
</protein>
<keyword evidence="3" id="KW-0687">Ribonucleoprotein</keyword>
<dbReference type="Proteomes" id="UP000076722">
    <property type="component" value="Unassembled WGS sequence"/>
</dbReference>
<gene>
    <name evidence="11" type="ORF">SISNIDRAFT_494657</name>
    <name evidence="10" type="ORF">SISNIDRAFT_553457</name>
</gene>
<evidence type="ECO:0000256" key="4">
    <source>
        <dbReference type="ARBA" id="ARBA00035261"/>
    </source>
</evidence>
<feature type="compositionally biased region" description="Polar residues" evidence="8">
    <location>
        <begin position="350"/>
        <end position="375"/>
    </location>
</feature>
<feature type="compositionally biased region" description="Low complexity" evidence="8">
    <location>
        <begin position="416"/>
        <end position="426"/>
    </location>
</feature>
<evidence type="ECO:0000313" key="11">
    <source>
        <dbReference type="EMBL" id="KZS95347.1"/>
    </source>
</evidence>
<dbReference type="FunFam" id="3.30.70.600:FF:000003">
    <property type="entry name" value="30S ribosomal protein S10"/>
    <property type="match status" value="1"/>
</dbReference>
<evidence type="ECO:0000256" key="2">
    <source>
        <dbReference type="ARBA" id="ARBA00022980"/>
    </source>
</evidence>
<proteinExistence type="inferred from homology"/>
<dbReference type="GO" id="GO:1990904">
    <property type="term" value="C:ribonucleoprotein complex"/>
    <property type="evidence" value="ECO:0007669"/>
    <property type="project" value="UniProtKB-KW"/>
</dbReference>
<dbReference type="EMBL" id="KV419402">
    <property type="protein sequence ID" value="KZS95347.1"/>
    <property type="molecule type" value="Genomic_DNA"/>
</dbReference>
<name>A0A164MJ60_9AGAM</name>
<dbReference type="STRING" id="1314777.A0A164MJ60"/>
<organism evidence="10 12">
    <name type="scientific">Sistotremastrum niveocremeum HHB9708</name>
    <dbReference type="NCBI Taxonomy" id="1314777"/>
    <lineage>
        <taxon>Eukaryota</taxon>
        <taxon>Fungi</taxon>
        <taxon>Dikarya</taxon>
        <taxon>Basidiomycota</taxon>
        <taxon>Agaricomycotina</taxon>
        <taxon>Agaricomycetes</taxon>
        <taxon>Sistotremastrales</taxon>
        <taxon>Sistotremastraceae</taxon>
        <taxon>Sertulicium</taxon>
        <taxon>Sertulicium niveocremeum</taxon>
    </lineage>
</organism>
<comment type="similarity">
    <text evidence="1">Belongs to the universal ribosomal protein uS10 family.</text>
</comment>
<dbReference type="PANTHER" id="PTHR11700">
    <property type="entry name" value="30S RIBOSOMAL PROTEIN S10 FAMILY MEMBER"/>
    <property type="match status" value="1"/>
</dbReference>
<dbReference type="AlphaFoldDB" id="A0A164MJ60"/>
<evidence type="ECO:0000256" key="3">
    <source>
        <dbReference type="ARBA" id="ARBA00023274"/>
    </source>
</evidence>
<feature type="region of interest" description="Disordered" evidence="8">
    <location>
        <begin position="318"/>
        <end position="464"/>
    </location>
</feature>
<dbReference type="PRINTS" id="PR00971">
    <property type="entry name" value="RIBOSOMALS10"/>
</dbReference>
<dbReference type="GO" id="GO:0006412">
    <property type="term" value="P:translation"/>
    <property type="evidence" value="ECO:0007669"/>
    <property type="project" value="InterPro"/>
</dbReference>
<evidence type="ECO:0000313" key="10">
    <source>
        <dbReference type="EMBL" id="KZS86760.1"/>
    </source>
</evidence>